<dbReference type="CDD" id="cd02933">
    <property type="entry name" value="OYE_like_FMN"/>
    <property type="match status" value="1"/>
</dbReference>
<dbReference type="EMBL" id="WELG01000001">
    <property type="protein sequence ID" value="KAB7530233.1"/>
    <property type="molecule type" value="Genomic_DNA"/>
</dbReference>
<dbReference type="Pfam" id="PF00724">
    <property type="entry name" value="Oxidored_FMN"/>
    <property type="match status" value="1"/>
</dbReference>
<reference evidence="5 6" key="1">
    <citation type="submission" date="2019-10" db="EMBL/GenBank/DDBJ databases">
        <title>Muricauda olearia CL-SS4 JCM15563 genome.</title>
        <authorList>
            <person name="Liu L."/>
        </authorList>
    </citation>
    <scope>NUCLEOTIDE SEQUENCE [LARGE SCALE GENOMIC DNA]</scope>
    <source>
        <strain evidence="5 6">CL-SS4</strain>
    </source>
</reference>
<dbReference type="GO" id="GO:0005829">
    <property type="term" value="C:cytosol"/>
    <property type="evidence" value="ECO:0007669"/>
    <property type="project" value="TreeGrafter"/>
</dbReference>
<evidence type="ECO:0000256" key="1">
    <source>
        <dbReference type="ARBA" id="ARBA00001917"/>
    </source>
</evidence>
<dbReference type="Gene3D" id="3.20.20.70">
    <property type="entry name" value="Aldolase class I"/>
    <property type="match status" value="1"/>
</dbReference>
<comment type="similarity">
    <text evidence="2">Belongs to the NADH:flavin oxidoreductase/NADH oxidase family.</text>
</comment>
<dbReference type="InterPro" id="IPR045247">
    <property type="entry name" value="Oye-like"/>
</dbReference>
<sequence>MALSKKILSPLHTSLLSFSNRIVMAPMNRRRAMNGVPSDAMVNYYGQRASAGLIITDNTAIAANAIGYLNTPGIYNSQQRESWKKVIEAVHKRNGKIFVQLVHTGRIGHPLNHKDRMPLVAPSDYAANETILTSEGTYLPMPKPKVLSFEDTQELVQLFIHSAKNAMELGFDGVEIHAAHGFLIDQFLNPKSNNRTDSYGGNITNRSRFLMEIMEGVQASIGKERTGVRLSPFAEINGLSTYNEEFEAHQYITDELSKMDILYIHLSNIGSKENYSISTNYIQEVRKRFKNLLIVTGGYSPKSAEITLRNNLADLIGFGKPYISNPDLVERIRHNAPLAIPNKDTFYHGGENGYIDYPVLYDNDKLP</sequence>
<evidence type="ECO:0000313" key="5">
    <source>
        <dbReference type="EMBL" id="KAB7530233.1"/>
    </source>
</evidence>
<dbReference type="InterPro" id="IPR001155">
    <property type="entry name" value="OxRdtase_FMN_N"/>
</dbReference>
<dbReference type="AlphaFoldDB" id="A0A6I1DXL7"/>
<dbReference type="GO" id="GO:0016628">
    <property type="term" value="F:oxidoreductase activity, acting on the CH-CH group of donors, NAD or NADP as acceptor"/>
    <property type="evidence" value="ECO:0007669"/>
    <property type="project" value="UniProtKB-ARBA"/>
</dbReference>
<evidence type="ECO:0000259" key="4">
    <source>
        <dbReference type="Pfam" id="PF00724"/>
    </source>
</evidence>
<keyword evidence="3" id="KW-0560">Oxidoreductase</keyword>
<organism evidence="5 6">
    <name type="scientific">Flagellimonas olearia</name>
    <dbReference type="NCBI Taxonomy" id="552546"/>
    <lineage>
        <taxon>Bacteria</taxon>
        <taxon>Pseudomonadati</taxon>
        <taxon>Bacteroidota</taxon>
        <taxon>Flavobacteriia</taxon>
        <taxon>Flavobacteriales</taxon>
        <taxon>Flavobacteriaceae</taxon>
        <taxon>Flagellimonas</taxon>
    </lineage>
</organism>
<dbReference type="RefSeq" id="WP_152130166.1">
    <property type="nucleotide sequence ID" value="NZ_WELG01000001.1"/>
</dbReference>
<accession>A0A6I1DXL7</accession>
<dbReference type="FunFam" id="3.20.20.70:FF:000059">
    <property type="entry name" value="N-ethylmaleimide reductase, FMN-linked"/>
    <property type="match status" value="1"/>
</dbReference>
<dbReference type="OrthoDB" id="9772736at2"/>
<dbReference type="GO" id="GO:0010181">
    <property type="term" value="F:FMN binding"/>
    <property type="evidence" value="ECO:0007669"/>
    <property type="project" value="InterPro"/>
</dbReference>
<dbReference type="Proteomes" id="UP000429785">
    <property type="component" value="Unassembled WGS sequence"/>
</dbReference>
<name>A0A6I1DXL7_9FLAO</name>
<gene>
    <name evidence="5" type="ORF">F8C76_01615</name>
</gene>
<evidence type="ECO:0000313" key="6">
    <source>
        <dbReference type="Proteomes" id="UP000429785"/>
    </source>
</evidence>
<evidence type="ECO:0000256" key="2">
    <source>
        <dbReference type="ARBA" id="ARBA00005979"/>
    </source>
</evidence>
<feature type="domain" description="NADH:flavin oxidoreductase/NADH oxidase N-terminal" evidence="4">
    <location>
        <begin position="8"/>
        <end position="337"/>
    </location>
</feature>
<dbReference type="PANTHER" id="PTHR22893">
    <property type="entry name" value="NADH OXIDOREDUCTASE-RELATED"/>
    <property type="match status" value="1"/>
</dbReference>
<dbReference type="InterPro" id="IPR013785">
    <property type="entry name" value="Aldolase_TIM"/>
</dbReference>
<comment type="caution">
    <text evidence="5">The sequence shown here is derived from an EMBL/GenBank/DDBJ whole genome shotgun (WGS) entry which is preliminary data.</text>
</comment>
<comment type="cofactor">
    <cofactor evidence="1">
        <name>FMN</name>
        <dbReference type="ChEBI" id="CHEBI:58210"/>
    </cofactor>
</comment>
<dbReference type="SUPFAM" id="SSF51395">
    <property type="entry name" value="FMN-linked oxidoreductases"/>
    <property type="match status" value="1"/>
</dbReference>
<evidence type="ECO:0000256" key="3">
    <source>
        <dbReference type="ARBA" id="ARBA00023002"/>
    </source>
</evidence>
<protein>
    <submittedName>
        <fullName evidence="5">Alkene reductase</fullName>
    </submittedName>
</protein>
<proteinExistence type="inferred from homology"/>
<dbReference type="PANTHER" id="PTHR22893:SF91">
    <property type="entry name" value="NADPH DEHYDROGENASE 2-RELATED"/>
    <property type="match status" value="1"/>
</dbReference>